<gene>
    <name evidence="6" type="ORF">NCTC10168_00491</name>
</gene>
<dbReference type="PANTHER" id="PTHR11040">
    <property type="entry name" value="ZINC/IRON TRANSPORTER"/>
    <property type="match status" value="1"/>
</dbReference>
<dbReference type="EMBL" id="LR215037">
    <property type="protein sequence ID" value="VEU75565.1"/>
    <property type="molecule type" value="Genomic_DNA"/>
</dbReference>
<feature type="transmembrane region" description="Helical" evidence="5">
    <location>
        <begin position="176"/>
        <end position="197"/>
    </location>
</feature>
<evidence type="ECO:0000313" key="6">
    <source>
        <dbReference type="EMBL" id="VEU75565.1"/>
    </source>
</evidence>
<protein>
    <submittedName>
        <fullName evidence="6">ZIP Zinc transporter</fullName>
    </submittedName>
</protein>
<dbReference type="GO" id="GO:0005385">
    <property type="term" value="F:zinc ion transmembrane transporter activity"/>
    <property type="evidence" value="ECO:0007669"/>
    <property type="project" value="TreeGrafter"/>
</dbReference>
<keyword evidence="2 5" id="KW-0812">Transmembrane</keyword>
<dbReference type="PANTHER" id="PTHR11040:SF44">
    <property type="entry name" value="PROTEIN ZNTC-RELATED"/>
    <property type="match status" value="1"/>
</dbReference>
<dbReference type="AlphaFoldDB" id="A0A449B4S2"/>
<comment type="subcellular location">
    <subcellularLocation>
        <location evidence="1">Membrane</location>
        <topology evidence="1">Multi-pass membrane protein</topology>
    </subcellularLocation>
</comment>
<name>A0A449B4S2_9BACT</name>
<evidence type="ECO:0000256" key="5">
    <source>
        <dbReference type="SAM" id="Phobius"/>
    </source>
</evidence>
<accession>A0A449B4S2</accession>
<feature type="transmembrane region" description="Helical" evidence="5">
    <location>
        <begin position="308"/>
        <end position="329"/>
    </location>
</feature>
<sequence>MQQIADYLLTKIPDNNNLVYFILVLIVTAGLITLPLIVTLIFAFTKEKLSQKSSVLLYAFICGFFITMALFGFLKESLEVTSLGAGKALYSKGQIYGFNILIVGSGLIGGLLFSYTVRTLIRLASKRNIAKDHEAAVFLHTHDIAHDHSEHNHNKIAPDELDFHKKESESNPSYKLVAILLLLIHRIPEGLLIGYYISNWVSGTQNNFNSLELVFFLSAILHLIPEQILFYYRQREMGWSRAKSIAVSTACLLLFLPAIYIGVYIGGSLNNAWWFNGLIYAFMGGTFLFTSIVEFFPEFYHSHHNKKLFRWTLILFMIGIIIAAIILSIHSHTH</sequence>
<dbReference type="Pfam" id="PF02535">
    <property type="entry name" value="Zip"/>
    <property type="match status" value="1"/>
</dbReference>
<feature type="transmembrane region" description="Helical" evidence="5">
    <location>
        <begin position="244"/>
        <end position="267"/>
    </location>
</feature>
<keyword evidence="3 5" id="KW-1133">Transmembrane helix</keyword>
<evidence type="ECO:0000313" key="7">
    <source>
        <dbReference type="Proteomes" id="UP000290243"/>
    </source>
</evidence>
<evidence type="ECO:0000256" key="2">
    <source>
        <dbReference type="ARBA" id="ARBA00022692"/>
    </source>
</evidence>
<evidence type="ECO:0000256" key="3">
    <source>
        <dbReference type="ARBA" id="ARBA00022989"/>
    </source>
</evidence>
<dbReference type="Proteomes" id="UP000290243">
    <property type="component" value="Chromosome"/>
</dbReference>
<feature type="transmembrane region" description="Helical" evidence="5">
    <location>
        <begin position="18"/>
        <end position="43"/>
    </location>
</feature>
<dbReference type="GO" id="GO:0016020">
    <property type="term" value="C:membrane"/>
    <property type="evidence" value="ECO:0007669"/>
    <property type="project" value="UniProtKB-SubCell"/>
</dbReference>
<dbReference type="OrthoDB" id="400752at2"/>
<evidence type="ECO:0000256" key="1">
    <source>
        <dbReference type="ARBA" id="ARBA00004141"/>
    </source>
</evidence>
<proteinExistence type="predicted"/>
<feature type="transmembrane region" description="Helical" evidence="5">
    <location>
        <begin position="55"/>
        <end position="74"/>
    </location>
</feature>
<dbReference type="KEGG" id="mmau:NCTC10168_00491"/>
<keyword evidence="4 5" id="KW-0472">Membrane</keyword>
<feature type="transmembrane region" description="Helical" evidence="5">
    <location>
        <begin position="273"/>
        <end position="296"/>
    </location>
</feature>
<feature type="transmembrane region" description="Helical" evidence="5">
    <location>
        <begin position="213"/>
        <end position="232"/>
    </location>
</feature>
<dbReference type="InterPro" id="IPR003689">
    <property type="entry name" value="ZIP"/>
</dbReference>
<dbReference type="RefSeq" id="WP_129646778.1">
    <property type="nucleotide sequence ID" value="NZ_LR215037.1"/>
</dbReference>
<keyword evidence="7" id="KW-1185">Reference proteome</keyword>
<evidence type="ECO:0000256" key="4">
    <source>
        <dbReference type="ARBA" id="ARBA00023136"/>
    </source>
</evidence>
<reference evidence="6 7" key="1">
    <citation type="submission" date="2019-01" db="EMBL/GenBank/DDBJ databases">
        <authorList>
            <consortium name="Pathogen Informatics"/>
        </authorList>
    </citation>
    <scope>NUCLEOTIDE SEQUENCE [LARGE SCALE GENOMIC DNA]</scope>
    <source>
        <strain evidence="6 7">NCTC10168</strain>
    </source>
</reference>
<feature type="transmembrane region" description="Helical" evidence="5">
    <location>
        <begin position="94"/>
        <end position="117"/>
    </location>
</feature>
<organism evidence="6 7">
    <name type="scientific">Mycoplasmopsis maculosa</name>
    <dbReference type="NCBI Taxonomy" id="114885"/>
    <lineage>
        <taxon>Bacteria</taxon>
        <taxon>Bacillati</taxon>
        <taxon>Mycoplasmatota</taxon>
        <taxon>Mycoplasmoidales</taxon>
        <taxon>Metamycoplasmataceae</taxon>
        <taxon>Mycoplasmopsis</taxon>
    </lineage>
</organism>